<evidence type="ECO:0000313" key="2">
    <source>
        <dbReference type="EMBL" id="CAK0769477.1"/>
    </source>
</evidence>
<keyword evidence="3" id="KW-1185">Reference proteome</keyword>
<reference evidence="2 3" key="1">
    <citation type="submission" date="2023-10" db="EMBL/GenBank/DDBJ databases">
        <authorList>
            <person name="Maclean D."/>
            <person name="Macfadyen A."/>
        </authorList>
    </citation>
    <scope>NUCLEOTIDE SEQUENCE [LARGE SCALE GENOMIC DNA]</scope>
</reference>
<dbReference type="EMBL" id="CAUYUE010000004">
    <property type="protein sequence ID" value="CAK0769477.1"/>
    <property type="molecule type" value="Genomic_DNA"/>
</dbReference>
<dbReference type="Proteomes" id="UP001314263">
    <property type="component" value="Unassembled WGS sequence"/>
</dbReference>
<sequence>MGVDDWIERNRLTIGLSESYRRVDHVAASLMRSQCQLNALQQTVVDIQSANAESARQHAESARQHTEVARQHARTATTVTELSGAGSDELHIDGGSSDAVVVWSRADAFGGAETGWQR</sequence>
<protein>
    <submittedName>
        <fullName evidence="2">Uncharacterized protein</fullName>
    </submittedName>
</protein>
<feature type="compositionally biased region" description="Basic and acidic residues" evidence="1">
    <location>
        <begin position="55"/>
        <end position="70"/>
    </location>
</feature>
<organism evidence="2 3">
    <name type="scientific">Coccomyxa viridis</name>
    <dbReference type="NCBI Taxonomy" id="1274662"/>
    <lineage>
        <taxon>Eukaryota</taxon>
        <taxon>Viridiplantae</taxon>
        <taxon>Chlorophyta</taxon>
        <taxon>core chlorophytes</taxon>
        <taxon>Trebouxiophyceae</taxon>
        <taxon>Trebouxiophyceae incertae sedis</taxon>
        <taxon>Coccomyxaceae</taxon>
        <taxon>Coccomyxa</taxon>
    </lineage>
</organism>
<feature type="region of interest" description="Disordered" evidence="1">
    <location>
        <begin position="51"/>
        <end position="93"/>
    </location>
</feature>
<evidence type="ECO:0000256" key="1">
    <source>
        <dbReference type="SAM" id="MobiDB-lite"/>
    </source>
</evidence>
<comment type="caution">
    <text evidence="2">The sequence shown here is derived from an EMBL/GenBank/DDBJ whole genome shotgun (WGS) entry which is preliminary data.</text>
</comment>
<evidence type="ECO:0000313" key="3">
    <source>
        <dbReference type="Proteomes" id="UP001314263"/>
    </source>
</evidence>
<dbReference type="AlphaFoldDB" id="A0AAV1I2A1"/>
<gene>
    <name evidence="2" type="ORF">CVIRNUC_003670</name>
</gene>
<proteinExistence type="predicted"/>
<accession>A0AAV1I2A1</accession>
<name>A0AAV1I2A1_9CHLO</name>